<dbReference type="AlphaFoldDB" id="M5UGB1"/>
<reference evidence="2 3" key="1">
    <citation type="journal article" date="2013" name="Mar. Genomics">
        <title>Expression of sulfatases in Rhodopirellula baltica and the diversity of sulfatases in the genus Rhodopirellula.</title>
        <authorList>
            <person name="Wegner C.E."/>
            <person name="Richter-Heitmann T."/>
            <person name="Klindworth A."/>
            <person name="Klockow C."/>
            <person name="Richter M."/>
            <person name="Achstetter T."/>
            <person name="Glockner F.O."/>
            <person name="Harder J."/>
        </authorList>
    </citation>
    <scope>NUCLEOTIDE SEQUENCE [LARGE SCALE GENOMIC DNA]</scope>
    <source>
        <strain evidence="2 3">SM41</strain>
    </source>
</reference>
<organism evidence="2 3">
    <name type="scientific">Rhodopirellula sallentina SM41</name>
    <dbReference type="NCBI Taxonomy" id="1263870"/>
    <lineage>
        <taxon>Bacteria</taxon>
        <taxon>Pseudomonadati</taxon>
        <taxon>Planctomycetota</taxon>
        <taxon>Planctomycetia</taxon>
        <taxon>Pirellulales</taxon>
        <taxon>Pirellulaceae</taxon>
        <taxon>Rhodopirellula</taxon>
    </lineage>
</organism>
<comment type="caution">
    <text evidence="2">The sequence shown here is derived from an EMBL/GenBank/DDBJ whole genome shotgun (WGS) entry which is preliminary data.</text>
</comment>
<dbReference type="Proteomes" id="UP000011885">
    <property type="component" value="Unassembled WGS sequence"/>
</dbReference>
<keyword evidence="3" id="KW-1185">Reference proteome</keyword>
<dbReference type="EMBL" id="ANOH01000232">
    <property type="protein sequence ID" value="EMI55048.1"/>
    <property type="molecule type" value="Genomic_DNA"/>
</dbReference>
<accession>M5UGB1</accession>
<feature type="region of interest" description="Disordered" evidence="1">
    <location>
        <begin position="30"/>
        <end position="68"/>
    </location>
</feature>
<evidence type="ECO:0000313" key="3">
    <source>
        <dbReference type="Proteomes" id="UP000011885"/>
    </source>
</evidence>
<protein>
    <submittedName>
        <fullName evidence="2">Uncharacterized protein</fullName>
    </submittedName>
</protein>
<name>M5UGB1_9BACT</name>
<gene>
    <name evidence="2" type="ORF">RSSM_03516</name>
</gene>
<proteinExistence type="predicted"/>
<dbReference type="PATRIC" id="fig|1263870.3.peg.3740"/>
<evidence type="ECO:0000256" key="1">
    <source>
        <dbReference type="SAM" id="MobiDB-lite"/>
    </source>
</evidence>
<feature type="compositionally biased region" description="Basic and acidic residues" evidence="1">
    <location>
        <begin position="51"/>
        <end position="68"/>
    </location>
</feature>
<sequence>MGNTFCSTHRVAEIDPCENDKLYPVAEICEPTKNSPLRAYRRTHRPAGTNRDPDGKRRTNDRRNDTHP</sequence>
<evidence type="ECO:0000313" key="2">
    <source>
        <dbReference type="EMBL" id="EMI55048.1"/>
    </source>
</evidence>